<evidence type="ECO:0000313" key="4">
    <source>
        <dbReference type="EMBL" id="MDV2469476.1"/>
    </source>
</evidence>
<dbReference type="Proteomes" id="UP001278188">
    <property type="component" value="Unassembled WGS sequence"/>
</dbReference>
<organism evidence="3 5">
    <name type="scientific">Acinetobacter chinensis</name>
    <dbReference type="NCBI Taxonomy" id="2004650"/>
    <lineage>
        <taxon>Bacteria</taxon>
        <taxon>Pseudomonadati</taxon>
        <taxon>Pseudomonadota</taxon>
        <taxon>Gammaproteobacteria</taxon>
        <taxon>Moraxellales</taxon>
        <taxon>Moraxellaceae</taxon>
        <taxon>Acinetobacter</taxon>
    </lineage>
</organism>
<evidence type="ECO:0000313" key="5">
    <source>
        <dbReference type="Proteomes" id="UP000263753"/>
    </source>
</evidence>
<evidence type="ECO:0000256" key="1">
    <source>
        <dbReference type="SAM" id="Coils"/>
    </source>
</evidence>
<feature type="coiled-coil region" evidence="1">
    <location>
        <begin position="91"/>
        <end position="139"/>
    </location>
</feature>
<evidence type="ECO:0000256" key="2">
    <source>
        <dbReference type="SAM" id="Phobius"/>
    </source>
</evidence>
<keyword evidence="2" id="KW-1133">Transmembrane helix</keyword>
<sequence length="143" mass="15846">MASDSRNSSVLLWGITAALVAAVVIFFAYQWLFATSNEKLPEYQDINAQSVSPAKKSAVPASVEQPPVATEEETIKLVEEDLLKAPVPENASLAKEEIARMDDLQAQLKDQEKMLKQQHADADELIKLKEEQLKLLEAQLAQN</sequence>
<keyword evidence="1" id="KW-0175">Coiled coil</keyword>
<keyword evidence="6" id="KW-1185">Reference proteome</keyword>
<reference evidence="3" key="2">
    <citation type="journal article" date="2019" name="J. Microbiol.">
        <title>Acinetobacter chinensis, a novel Acinetobacter species, carrying blaNDM-1, recovered from hospital sewage.</title>
        <authorList>
            <person name="Hu Y."/>
            <person name="Feng Y."/>
            <person name="Qin J."/>
            <person name="Zhang X."/>
            <person name="Zong Z."/>
        </authorList>
    </citation>
    <scope>NUCLEOTIDE SEQUENCE</scope>
    <source>
        <strain evidence="3">WCHAc010005</strain>
    </source>
</reference>
<accession>A0A3B7LYJ1</accession>
<reference evidence="5" key="1">
    <citation type="submission" date="2018-09" db="EMBL/GenBank/DDBJ databases">
        <title>The complete genome of Acinetobacter sp. strain WCHAc010005.</title>
        <authorList>
            <person name="Hu Y."/>
            <person name="Long H."/>
            <person name="Feng Y."/>
            <person name="Zong Z."/>
        </authorList>
    </citation>
    <scope>NUCLEOTIDE SEQUENCE [LARGE SCALE GENOMIC DNA]</scope>
    <source>
        <strain evidence="5">WCHAc010005</strain>
    </source>
</reference>
<keyword evidence="2" id="KW-0472">Membrane</keyword>
<dbReference type="RefSeq" id="WP_087512793.1">
    <property type="nucleotide sequence ID" value="NZ_CP032134.1"/>
</dbReference>
<reference evidence="4 6" key="3">
    <citation type="submission" date="2023-06" db="EMBL/GenBank/DDBJ databases">
        <title>Genomic Analysis of Acinetobacter Strains Recovered from South Australian Aquatic Samples provides Insights into the Circulation of Antibiotic Resistance determinants in the Environment.</title>
        <authorList>
            <person name="Tobin L."/>
            <person name="Jarocki V.M."/>
            <person name="Kenyon J."/>
            <person name="Drigo B."/>
            <person name="Donner E."/>
            <person name="Djordjevic S.P."/>
            <person name="Hamidian M."/>
        </authorList>
    </citation>
    <scope>NUCLEOTIDE SEQUENCE [LARGE SCALE GENOMIC DNA]</scope>
    <source>
        <strain evidence="4 6">SAAc652</strain>
    </source>
</reference>
<dbReference type="Proteomes" id="UP000263753">
    <property type="component" value="Chromosome"/>
</dbReference>
<dbReference type="AlphaFoldDB" id="A0A3B7LYJ1"/>
<proteinExistence type="predicted"/>
<protein>
    <submittedName>
        <fullName evidence="3">Uncharacterized protein</fullName>
    </submittedName>
</protein>
<dbReference type="KEGG" id="achi:CDG60_15795"/>
<evidence type="ECO:0000313" key="6">
    <source>
        <dbReference type="Proteomes" id="UP001278188"/>
    </source>
</evidence>
<dbReference type="EMBL" id="JASVDY010000003">
    <property type="protein sequence ID" value="MDV2469476.1"/>
    <property type="molecule type" value="Genomic_DNA"/>
</dbReference>
<name>A0A3B7LYJ1_9GAMM</name>
<keyword evidence="2" id="KW-0812">Transmembrane</keyword>
<dbReference type="EMBL" id="CP032134">
    <property type="protein sequence ID" value="AXY57892.1"/>
    <property type="molecule type" value="Genomic_DNA"/>
</dbReference>
<feature type="transmembrane region" description="Helical" evidence="2">
    <location>
        <begin position="12"/>
        <end position="32"/>
    </location>
</feature>
<evidence type="ECO:0000313" key="3">
    <source>
        <dbReference type="EMBL" id="AXY57892.1"/>
    </source>
</evidence>
<gene>
    <name evidence="3" type="ORF">CDG60_15795</name>
    <name evidence="4" type="ORF">QR674_10800</name>
</gene>